<dbReference type="PROSITE" id="PS51034">
    <property type="entry name" value="ZP_2"/>
    <property type="match status" value="1"/>
</dbReference>
<feature type="compositionally biased region" description="Low complexity" evidence="1">
    <location>
        <begin position="546"/>
        <end position="559"/>
    </location>
</feature>
<evidence type="ECO:0000313" key="5">
    <source>
        <dbReference type="RefSeq" id="XP_026278339.2"/>
    </source>
</evidence>
<protein>
    <submittedName>
        <fullName evidence="5">Uncharacterized protein LOC113206455</fullName>
    </submittedName>
</protein>
<dbReference type="PANTHER" id="PTHR39959">
    <property type="entry name" value="RE44287P-RELATED"/>
    <property type="match status" value="1"/>
</dbReference>
<gene>
    <name evidence="5" type="primary">LOC113206455</name>
</gene>
<dbReference type="PANTHER" id="PTHR39959:SF1">
    <property type="entry name" value="ZP DOMAIN-CONTAINING PROTEIN"/>
    <property type="match status" value="1"/>
</dbReference>
<organism evidence="4 5">
    <name type="scientific">Frankliniella occidentalis</name>
    <name type="common">Western flower thrips</name>
    <name type="synonym">Euthrips occidentalis</name>
    <dbReference type="NCBI Taxonomy" id="133901"/>
    <lineage>
        <taxon>Eukaryota</taxon>
        <taxon>Metazoa</taxon>
        <taxon>Ecdysozoa</taxon>
        <taxon>Arthropoda</taxon>
        <taxon>Hexapoda</taxon>
        <taxon>Insecta</taxon>
        <taxon>Pterygota</taxon>
        <taxon>Neoptera</taxon>
        <taxon>Paraneoptera</taxon>
        <taxon>Thysanoptera</taxon>
        <taxon>Terebrantia</taxon>
        <taxon>Thripoidea</taxon>
        <taxon>Thripidae</taxon>
        <taxon>Frankliniella</taxon>
    </lineage>
</organism>
<keyword evidence="2" id="KW-0812">Transmembrane</keyword>
<dbReference type="RefSeq" id="XP_026278339.2">
    <property type="nucleotide sequence ID" value="XM_026422554.2"/>
</dbReference>
<dbReference type="OrthoDB" id="8249838at2759"/>
<evidence type="ECO:0000256" key="2">
    <source>
        <dbReference type="SAM" id="Phobius"/>
    </source>
</evidence>
<keyword evidence="2" id="KW-0472">Membrane</keyword>
<proteinExistence type="predicted"/>
<name>A0A6J1SAY0_FRAOC</name>
<evidence type="ECO:0000313" key="4">
    <source>
        <dbReference type="Proteomes" id="UP000504606"/>
    </source>
</evidence>
<sequence>MRECVCAAHHRLTAPPRPLPRSPPRSPPYEQGRMPAMRRALPASWPGSWTWSLGWTVTLKEVSAALLLVVCFASSNAIVAAQDYDVSDIRCTFATTGGSRDSISAKLRKPEGFRGSPLFADDRAVDPVSDKECQIRPDPADTTKLMYTLLVSDFSRCGVLRRNGFVHVRVWFPQFPGVVMMSDQELIIMCKPPEPTIIENKAAGFAGSFPHGARVSGVVEETPGRLEYEVALYKEAPTRVGAHGQLPPGLPGELPVDQAVPIGTKLQLRARINPDSAWKFLKLMEVTVSPDPDDAHMLGSVALVSDGCRNRDFASIIPHQPARYRDRHNEVFLDFEAFLLSTMRERSTLWIHSQIKACMDAADCQADYCLDLFEPAGHGRRRRQASADGFNPINGTTVLLGHRGGRIGPAGAHRQARGRGLRSAQQLQPGHEPPPQAMALTQRFPNNGSHNGLNGGIQQFAKFDENIEYSVLMPGELYSRGAVLESSCGTFLLIAAVLGCLLLCAACLMCYLAARLHSALSSQLHAKSLDMLVREHSRRFHHHLHGSASASTSGSEASGYTGRSTVH</sequence>
<keyword evidence="4" id="KW-1185">Reference proteome</keyword>
<reference evidence="5" key="1">
    <citation type="submission" date="2025-08" db="UniProtKB">
        <authorList>
            <consortium name="RefSeq"/>
        </authorList>
    </citation>
    <scope>IDENTIFICATION</scope>
    <source>
        <tissue evidence="5">Whole organism</tissue>
    </source>
</reference>
<feature type="domain" description="ZP" evidence="3">
    <location>
        <begin position="97"/>
        <end position="376"/>
    </location>
</feature>
<evidence type="ECO:0000259" key="3">
    <source>
        <dbReference type="PROSITE" id="PS51034"/>
    </source>
</evidence>
<dbReference type="Proteomes" id="UP000504606">
    <property type="component" value="Unplaced"/>
</dbReference>
<dbReference type="KEGG" id="foc:113206455"/>
<feature type="region of interest" description="Disordered" evidence="1">
    <location>
        <begin position="544"/>
        <end position="567"/>
    </location>
</feature>
<dbReference type="GeneID" id="113206455"/>
<feature type="region of interest" description="Disordered" evidence="1">
    <location>
        <begin position="409"/>
        <end position="437"/>
    </location>
</feature>
<dbReference type="AlphaFoldDB" id="A0A6J1SAY0"/>
<feature type="transmembrane region" description="Helical" evidence="2">
    <location>
        <begin position="491"/>
        <end position="514"/>
    </location>
</feature>
<keyword evidence="2" id="KW-1133">Transmembrane helix</keyword>
<accession>A0A6J1SAY0</accession>
<dbReference type="InterPro" id="IPR001507">
    <property type="entry name" value="ZP_dom"/>
</dbReference>
<evidence type="ECO:0000256" key="1">
    <source>
        <dbReference type="SAM" id="MobiDB-lite"/>
    </source>
</evidence>